<feature type="region of interest" description="Disordered" evidence="1">
    <location>
        <begin position="364"/>
        <end position="408"/>
    </location>
</feature>
<organism evidence="2 3">
    <name type="scientific">Lasiodiplodia theobromae</name>
    <dbReference type="NCBI Taxonomy" id="45133"/>
    <lineage>
        <taxon>Eukaryota</taxon>
        <taxon>Fungi</taxon>
        <taxon>Dikarya</taxon>
        <taxon>Ascomycota</taxon>
        <taxon>Pezizomycotina</taxon>
        <taxon>Dothideomycetes</taxon>
        <taxon>Dothideomycetes incertae sedis</taxon>
        <taxon>Botryosphaeriales</taxon>
        <taxon>Botryosphaeriaceae</taxon>
        <taxon>Lasiodiplodia</taxon>
    </lineage>
</organism>
<protein>
    <submittedName>
        <fullName evidence="2">Uncharacterized protein</fullName>
    </submittedName>
</protein>
<gene>
    <name evidence="2" type="ORF">DBV05_g10470</name>
</gene>
<dbReference type="EMBL" id="VCHE01000119">
    <property type="protein sequence ID" value="KAB2570864.1"/>
    <property type="molecule type" value="Genomic_DNA"/>
</dbReference>
<dbReference type="AlphaFoldDB" id="A0A5N5D0E8"/>
<feature type="region of interest" description="Disordered" evidence="1">
    <location>
        <begin position="220"/>
        <end position="300"/>
    </location>
</feature>
<accession>A0A5N5D0E8</accession>
<sequence length="497" mass="55325">MATSTDSSPCISQRAFPVWLDPVLIEEHTFSRLESVKHNSVDFKFQAHYNGSEGCAAIRFLLMVDLNIGGKSAKRPFLYVIPLAHLAKSDPIDCSVVSDSEMGHSPVCSAIRDTGFLASGHVIRVNLRLQRIGHVLSRPFGAGMIRPRTKTAHDLLEQFNSISNLLGFSFYLKHSAPLQKQLEDLCCGLRSDILKQYDVPLHQMKPLDWSKIGVDKLYSVQPPPSPELQPPPPQYETVPATPPTHDKALALASPSDRSMIQETQCEDDVVASPPPPSTRKRRRISSPRPPDNNTPLSKDDFTHDLASLFQAVIPTISPREYLDPQMQSYFDDFRTAVANVDAWAFDRAYGRFAVLLLYHSIHQNDPAPSRPSSPAPALTEQAVEQTNVEDDDNTHADSVTENDTVDDDDDDAALLQRVKANWPTRRPFFYDLFDLVMWVRKRDRCGVPHAWPSFCELGRAMREATQAGVLLEDALGGTYGGVKARIMAMAVVGTGRR</sequence>
<name>A0A5N5D0E8_9PEZI</name>
<evidence type="ECO:0000313" key="2">
    <source>
        <dbReference type="EMBL" id="KAB2570864.1"/>
    </source>
</evidence>
<evidence type="ECO:0000313" key="3">
    <source>
        <dbReference type="Proteomes" id="UP000325902"/>
    </source>
</evidence>
<evidence type="ECO:0000256" key="1">
    <source>
        <dbReference type="SAM" id="MobiDB-lite"/>
    </source>
</evidence>
<keyword evidence="3" id="KW-1185">Reference proteome</keyword>
<dbReference type="Proteomes" id="UP000325902">
    <property type="component" value="Unassembled WGS sequence"/>
</dbReference>
<comment type="caution">
    <text evidence="2">The sequence shown here is derived from an EMBL/GenBank/DDBJ whole genome shotgun (WGS) entry which is preliminary data.</text>
</comment>
<proteinExistence type="predicted"/>
<feature type="compositionally biased region" description="Pro residues" evidence="1">
    <location>
        <begin position="221"/>
        <end position="234"/>
    </location>
</feature>
<reference evidence="2 3" key="1">
    <citation type="journal article" date="2019" name="Sci. Rep.">
        <title>A multi-omics analysis of the grapevine pathogen Lasiodiplodia theobromae reveals that temperature affects the expression of virulence- and pathogenicity-related genes.</title>
        <authorList>
            <person name="Felix C."/>
            <person name="Meneses R."/>
            <person name="Goncalves M.F.M."/>
            <person name="Tilleman L."/>
            <person name="Duarte A.S."/>
            <person name="Jorrin-Novo J.V."/>
            <person name="Van de Peer Y."/>
            <person name="Deforce D."/>
            <person name="Van Nieuwerburgh F."/>
            <person name="Esteves A.C."/>
            <person name="Alves A."/>
        </authorList>
    </citation>
    <scope>NUCLEOTIDE SEQUENCE [LARGE SCALE GENOMIC DNA]</scope>
    <source>
        <strain evidence="2 3">LA-SOL3</strain>
    </source>
</reference>